<dbReference type="SUPFAM" id="SSF48173">
    <property type="entry name" value="Cryptochrome/photolyase FAD-binding domain"/>
    <property type="match status" value="1"/>
</dbReference>
<protein>
    <recommendedName>
        <fullName evidence="1">Cryptochrome/DNA photolyase FAD-binding domain-containing protein</fullName>
    </recommendedName>
</protein>
<dbReference type="InterPro" id="IPR052551">
    <property type="entry name" value="UV-DNA_repair_photolyase"/>
</dbReference>
<dbReference type="Gene3D" id="1.10.579.10">
    <property type="entry name" value="DNA Cyclobutane Dipyrimidine Photolyase, subunit A, domain 3"/>
    <property type="match status" value="1"/>
</dbReference>
<evidence type="ECO:0000313" key="2">
    <source>
        <dbReference type="EMBL" id="QHT34035.1"/>
    </source>
</evidence>
<dbReference type="Gene3D" id="1.25.40.80">
    <property type="match status" value="1"/>
</dbReference>
<evidence type="ECO:0000259" key="1">
    <source>
        <dbReference type="Pfam" id="PF03441"/>
    </source>
</evidence>
<dbReference type="PANTHER" id="PTHR38657:SF1">
    <property type="entry name" value="SLR1343 PROTEIN"/>
    <property type="match status" value="1"/>
</dbReference>
<dbReference type="InterPro" id="IPR036134">
    <property type="entry name" value="Crypto/Photolyase_FAD-like_sf"/>
</dbReference>
<reference evidence="2" key="1">
    <citation type="journal article" date="2020" name="Nature">
        <title>Giant virus diversity and host interactions through global metagenomics.</title>
        <authorList>
            <person name="Schulz F."/>
            <person name="Roux S."/>
            <person name="Paez-Espino D."/>
            <person name="Jungbluth S."/>
            <person name="Walsh D.A."/>
            <person name="Denef V.J."/>
            <person name="McMahon K.D."/>
            <person name="Konstantinidis K.T."/>
            <person name="Eloe-Fadrosh E.A."/>
            <person name="Kyrpides N.C."/>
            <person name="Woyke T."/>
        </authorList>
    </citation>
    <scope>NUCLEOTIDE SEQUENCE</scope>
    <source>
        <strain evidence="2">GVMAG-M-3300009161-52</strain>
    </source>
</reference>
<accession>A0A6C0F476</accession>
<feature type="domain" description="Cryptochrome/DNA photolyase FAD-binding" evidence="1">
    <location>
        <begin position="341"/>
        <end position="435"/>
    </location>
</feature>
<proteinExistence type="predicted"/>
<dbReference type="InterPro" id="IPR007357">
    <property type="entry name" value="PhrB-like"/>
</dbReference>
<dbReference type="AlphaFoldDB" id="A0A6C0F476"/>
<dbReference type="InterPro" id="IPR005101">
    <property type="entry name" value="Cryptochr/Photolyase_FAD-bd"/>
</dbReference>
<organism evidence="2">
    <name type="scientific">viral metagenome</name>
    <dbReference type="NCBI Taxonomy" id="1070528"/>
    <lineage>
        <taxon>unclassified sequences</taxon>
        <taxon>metagenomes</taxon>
        <taxon>organismal metagenomes</taxon>
    </lineage>
</organism>
<dbReference type="PANTHER" id="PTHR38657">
    <property type="entry name" value="SLR1343 PROTEIN"/>
    <property type="match status" value="1"/>
</dbReference>
<dbReference type="EMBL" id="MN738983">
    <property type="protein sequence ID" value="QHT34035.1"/>
    <property type="molecule type" value="Genomic_DNA"/>
</dbReference>
<dbReference type="Pfam" id="PF03441">
    <property type="entry name" value="FAD_binding_7"/>
    <property type="match status" value="1"/>
</dbReference>
<dbReference type="Gene3D" id="3.40.50.620">
    <property type="entry name" value="HUPs"/>
    <property type="match status" value="1"/>
</dbReference>
<dbReference type="InterPro" id="IPR014729">
    <property type="entry name" value="Rossmann-like_a/b/a_fold"/>
</dbReference>
<name>A0A6C0F476_9ZZZZ</name>
<sequence length="542" mass="63258">MSSKCFIILPIHLFDITILEKQLLDISNITNIFIIEEPIYFGYRTKKSDDLNFNKLKLIYHRSCNKYYYDYLNTSSLAKKYKLNITYIDCHDFQSGNGNGNDNNNKVGYSQLKSFDEIHMYRPVDTFLETKYSKLFSKKLKYLESPLFLCTNSDLETYHNTRPKATRDKSYNHATFYKWQRERLDILGNSKTYDTENRNMMPLDTKVPALPKNDSSNAKMKAHISEAITYIKKYYPDNYGPVYESEGTHITPESIHFPICHKTSSAWLLNFCKNRLSDFGKYEDSIDSRGRNFLFHSTISPMLNIGLLTPGQVIDIVTKYYESHKAAIGIASYEAFIRQVIGWREYQRYIYVYAGDVMRKGNHFGNTRRLSNSWYNGTTGVTPVDDAIKMAFNDGYIHHILRLMVVGNFMNLVGIHPDDVYKWFMEFSLDSYDWVMIGNVYSMTLWADGGMTMRKPYISGSGYIMNMSNYGKEKKEKTDNNKSGMTWQEKWDVIFHNFINRNSVKLSKTYYNGVVKAWARKSEGDKEKEIKMSSEIIKSICK</sequence>
<dbReference type="Pfam" id="PF04244">
    <property type="entry name" value="DPRP"/>
    <property type="match status" value="1"/>
</dbReference>